<dbReference type="InterPro" id="IPR007466">
    <property type="entry name" value="Peptidyl-Arg-deiminase_porph"/>
</dbReference>
<comment type="caution">
    <text evidence="2">The sequence shown here is derived from an EMBL/GenBank/DDBJ whole genome shotgun (WGS) entry which is preliminary data.</text>
</comment>
<dbReference type="PANTHER" id="PTHR31377:SF0">
    <property type="entry name" value="AGMATINE DEIMINASE-RELATED"/>
    <property type="match status" value="1"/>
</dbReference>
<dbReference type="GO" id="GO:0004668">
    <property type="term" value="F:protein-arginine deiminase activity"/>
    <property type="evidence" value="ECO:0007669"/>
    <property type="project" value="InterPro"/>
</dbReference>
<sequence length="334" mass="36897">MRWWFKEYSSEQHLLLALPYLSDVWRASGEPAQKAIKQLQQQLSSSVNVHCLDYHNIAYNDIWLRDTLPLWFKQASSSGWQGILPAFDGWGGIQHQIKADQTLAQRLFDYPISAACWCGEGGMFSHNGEWLLVGMACLKQRNPGMTEAYLKNLISNTFSPLKPIFVDTRLSADETGGHIDNMALFIDDDTLLFCTTDDPNHPDYQACRKLEKALEQLPDSINKVALPLPYPQSATVAERRGLARITGALQRTTAVKLLCSYVNVVAIGNIIVLPHYQIDYDAVALHCLQQALPGKTIVSAAAREFVLGGGGLHCISHSVPAAVAQSVIADGHVL</sequence>
<organism evidence="2 3">
    <name type="scientific">Idiomarina aquatica</name>
    <dbReference type="NCBI Taxonomy" id="1327752"/>
    <lineage>
        <taxon>Bacteria</taxon>
        <taxon>Pseudomonadati</taxon>
        <taxon>Pseudomonadota</taxon>
        <taxon>Gammaproteobacteria</taxon>
        <taxon>Alteromonadales</taxon>
        <taxon>Idiomarinaceae</taxon>
        <taxon>Idiomarina</taxon>
    </lineage>
</organism>
<dbReference type="PANTHER" id="PTHR31377">
    <property type="entry name" value="AGMATINE DEIMINASE-RELATED"/>
    <property type="match status" value="1"/>
</dbReference>
<dbReference type="EMBL" id="SNXI01000012">
    <property type="protein sequence ID" value="TDP31663.1"/>
    <property type="molecule type" value="Genomic_DNA"/>
</dbReference>
<evidence type="ECO:0000313" key="2">
    <source>
        <dbReference type="EMBL" id="TDP31663.1"/>
    </source>
</evidence>
<dbReference type="GO" id="GO:0009446">
    <property type="term" value="P:putrescine biosynthetic process"/>
    <property type="evidence" value="ECO:0007669"/>
    <property type="project" value="InterPro"/>
</dbReference>
<evidence type="ECO:0000313" key="3">
    <source>
        <dbReference type="Proteomes" id="UP000295531"/>
    </source>
</evidence>
<dbReference type="AlphaFoldDB" id="A0A4R6P3Q1"/>
<dbReference type="SUPFAM" id="SSF55909">
    <property type="entry name" value="Pentein"/>
    <property type="match status" value="1"/>
</dbReference>
<dbReference type="RefSeq" id="WP_133540110.1">
    <property type="nucleotide sequence ID" value="NZ_SNXI01000012.1"/>
</dbReference>
<dbReference type="OrthoDB" id="9808013at2"/>
<keyword evidence="1" id="KW-0378">Hydrolase</keyword>
<gene>
    <name evidence="2" type="ORF">DEU29_11264</name>
</gene>
<dbReference type="Gene3D" id="3.75.10.10">
    <property type="entry name" value="L-arginine/glycine Amidinotransferase, Chain A"/>
    <property type="match status" value="1"/>
</dbReference>
<evidence type="ECO:0000256" key="1">
    <source>
        <dbReference type="ARBA" id="ARBA00022801"/>
    </source>
</evidence>
<proteinExistence type="predicted"/>
<reference evidence="2 3" key="1">
    <citation type="submission" date="2019-03" db="EMBL/GenBank/DDBJ databases">
        <title>Freshwater and sediment microbial communities from various areas in North America, analyzing microbe dynamics in response to fracking.</title>
        <authorList>
            <person name="Lamendella R."/>
        </authorList>
    </citation>
    <scope>NUCLEOTIDE SEQUENCE [LARGE SCALE GENOMIC DNA]</scope>
    <source>
        <strain evidence="2 3">18_TX</strain>
    </source>
</reference>
<dbReference type="GO" id="GO:0047632">
    <property type="term" value="F:agmatine deiminase activity"/>
    <property type="evidence" value="ECO:0007669"/>
    <property type="project" value="TreeGrafter"/>
</dbReference>
<keyword evidence="3" id="KW-1185">Reference proteome</keyword>
<name>A0A4R6P3Q1_9GAMM</name>
<protein>
    <submittedName>
        <fullName evidence="2">Agmatine deiminase</fullName>
    </submittedName>
</protein>
<accession>A0A4R6P3Q1</accession>
<dbReference type="Proteomes" id="UP000295531">
    <property type="component" value="Unassembled WGS sequence"/>
</dbReference>
<dbReference type="Pfam" id="PF04371">
    <property type="entry name" value="PAD_porph"/>
    <property type="match status" value="1"/>
</dbReference>